<dbReference type="EMBL" id="LZYZ01000003">
    <property type="protein sequence ID" value="OOM13868.1"/>
    <property type="molecule type" value="Genomic_DNA"/>
</dbReference>
<evidence type="ECO:0000313" key="1">
    <source>
        <dbReference type="EMBL" id="OOM13868.1"/>
    </source>
</evidence>
<dbReference type="Pfam" id="PF19420">
    <property type="entry name" value="DDAH_eukar"/>
    <property type="match status" value="1"/>
</dbReference>
<proteinExistence type="predicted"/>
<keyword evidence="1" id="KW-0378">Hydrolase</keyword>
<name>A0A1S8NBX3_CLOSA</name>
<protein>
    <submittedName>
        <fullName evidence="1">N(G),N(G)-dimethylarginine dimethylaminohydrolase</fullName>
        <ecNumber evidence="1">3.5.3.18</ecNumber>
    </submittedName>
</protein>
<dbReference type="SUPFAM" id="SSF55909">
    <property type="entry name" value="Pentein"/>
    <property type="match status" value="1"/>
</dbReference>
<dbReference type="RefSeq" id="WP_077865246.1">
    <property type="nucleotide sequence ID" value="NZ_LZYZ01000003.1"/>
</dbReference>
<dbReference type="EC" id="3.5.3.18" evidence="1"/>
<dbReference type="Proteomes" id="UP000191154">
    <property type="component" value="Unassembled WGS sequence"/>
</dbReference>
<gene>
    <name evidence="1" type="ORF">CLOSAC_19540</name>
</gene>
<dbReference type="GO" id="GO:0016990">
    <property type="term" value="F:arginine deiminase activity"/>
    <property type="evidence" value="ECO:0007669"/>
    <property type="project" value="TreeGrafter"/>
</dbReference>
<organism evidence="1 2">
    <name type="scientific">Clostridium saccharobutylicum</name>
    <dbReference type="NCBI Taxonomy" id="169679"/>
    <lineage>
        <taxon>Bacteria</taxon>
        <taxon>Bacillati</taxon>
        <taxon>Bacillota</taxon>
        <taxon>Clostridia</taxon>
        <taxon>Eubacteriales</taxon>
        <taxon>Clostridiaceae</taxon>
        <taxon>Clostridium</taxon>
    </lineage>
</organism>
<accession>A0A1S8NBX3</accession>
<evidence type="ECO:0000313" key="2">
    <source>
        <dbReference type="Proteomes" id="UP000191154"/>
    </source>
</evidence>
<sequence>MRNMFVKNSTGVLKKVLMCRPTYLKPVPINEIAKKWKDTTLDIEKMEKEHKLMIEAYESNGVEVVLLDTDPRMSNSVFARDFGGCIREGYILGRFREEIRFFERTAYKNKMEELEIPIVAECTEGLFEGGDFTFLDDNTIAIGMVARSNPKGIEEIQEQLSKYGYKVIGVPCDEKYLHFDLCFNMVDDKLALAYREALPESFLKLIDEMGIETIDVPAESIFELGCNVQALGDKRVISLKQNTYANEEMRKRGIKVTEVDITEIVKAGGGPHCMTFPLSRI</sequence>
<dbReference type="PANTHER" id="PTHR47271:SF2">
    <property type="entry name" value="ARGININE DEIMINASE"/>
    <property type="match status" value="1"/>
</dbReference>
<dbReference type="GO" id="GO:0016403">
    <property type="term" value="F:dimethylargininase activity"/>
    <property type="evidence" value="ECO:0007669"/>
    <property type="project" value="UniProtKB-EC"/>
</dbReference>
<reference evidence="1 2" key="1">
    <citation type="submission" date="2016-05" db="EMBL/GenBank/DDBJ databases">
        <title>Microbial solvent formation.</title>
        <authorList>
            <person name="Poehlein A."/>
            <person name="Montoya Solano J.D."/>
            <person name="Flitsch S."/>
            <person name="Krabben P."/>
            <person name="Duerre P."/>
            <person name="Daniel R."/>
        </authorList>
    </citation>
    <scope>NUCLEOTIDE SEQUENCE [LARGE SCALE GENOMIC DNA]</scope>
    <source>
        <strain evidence="1 2">L1-8</strain>
    </source>
</reference>
<comment type="caution">
    <text evidence="1">The sequence shown here is derived from an EMBL/GenBank/DDBJ whole genome shotgun (WGS) entry which is preliminary data.</text>
</comment>
<dbReference type="AlphaFoldDB" id="A0A1S8NBX3"/>
<dbReference type="Gene3D" id="3.75.10.10">
    <property type="entry name" value="L-arginine/glycine Amidinotransferase, Chain A"/>
    <property type="match status" value="1"/>
</dbReference>
<dbReference type="PANTHER" id="PTHR47271">
    <property type="entry name" value="ARGININE DEIMINASE"/>
    <property type="match status" value="1"/>
</dbReference>
<dbReference type="GO" id="GO:0019546">
    <property type="term" value="P:L-arginine deiminase pathway"/>
    <property type="evidence" value="ECO:0007669"/>
    <property type="project" value="TreeGrafter"/>
</dbReference>